<feature type="compositionally biased region" description="Basic and acidic residues" evidence="1">
    <location>
        <begin position="23"/>
        <end position="35"/>
    </location>
</feature>
<reference evidence="2" key="1">
    <citation type="journal article" date="2014" name="Int. J. Syst. Evol. Microbiol.">
        <title>Complete genome sequence of Corynebacterium casei LMG S-19264T (=DSM 44701T), isolated from a smear-ripened cheese.</title>
        <authorList>
            <consortium name="US DOE Joint Genome Institute (JGI-PGF)"/>
            <person name="Walter F."/>
            <person name="Albersmeier A."/>
            <person name="Kalinowski J."/>
            <person name="Ruckert C."/>
        </authorList>
    </citation>
    <scope>NUCLEOTIDE SEQUENCE</scope>
    <source>
        <strain evidence="2">CGMCC 4.7201</strain>
    </source>
</reference>
<gene>
    <name evidence="2" type="ORF">GCM10012280_23130</name>
</gene>
<feature type="compositionally biased region" description="Pro residues" evidence="1">
    <location>
        <begin position="76"/>
        <end position="87"/>
    </location>
</feature>
<sequence length="152" mass="15548">MAARGYGGPRLAAAHPPGEDDPDRGGAGEGQRDGADGSSRPSSASAHRLGKALLQGLPPGPAPGKGTTGPALGSFPPVPPRCPYPPGPDDRAFPRRPARRTLPPHLPELGKRRTLAGQLALAARTCGCGEDRGEGIHAGLTVEPCFTQQLLC</sequence>
<proteinExistence type="predicted"/>
<evidence type="ECO:0000256" key="1">
    <source>
        <dbReference type="SAM" id="MobiDB-lite"/>
    </source>
</evidence>
<dbReference type="EMBL" id="BMMS01000008">
    <property type="protein sequence ID" value="GGO86606.1"/>
    <property type="molecule type" value="Genomic_DNA"/>
</dbReference>
<dbReference type="AlphaFoldDB" id="A0A917ZP56"/>
<keyword evidence="3" id="KW-1185">Reference proteome</keyword>
<name>A0A917ZP56_9ACTN</name>
<feature type="region of interest" description="Disordered" evidence="1">
    <location>
        <begin position="1"/>
        <end position="109"/>
    </location>
</feature>
<accession>A0A917ZP56</accession>
<evidence type="ECO:0000313" key="2">
    <source>
        <dbReference type="EMBL" id="GGO86606.1"/>
    </source>
</evidence>
<feature type="compositionally biased region" description="Low complexity" evidence="1">
    <location>
        <begin position="64"/>
        <end position="73"/>
    </location>
</feature>
<dbReference type="Proteomes" id="UP000641932">
    <property type="component" value="Unassembled WGS sequence"/>
</dbReference>
<comment type="caution">
    <text evidence="2">The sequence shown here is derived from an EMBL/GenBank/DDBJ whole genome shotgun (WGS) entry which is preliminary data.</text>
</comment>
<organism evidence="2 3">
    <name type="scientific">Wenjunlia tyrosinilytica</name>
    <dbReference type="NCBI Taxonomy" id="1544741"/>
    <lineage>
        <taxon>Bacteria</taxon>
        <taxon>Bacillati</taxon>
        <taxon>Actinomycetota</taxon>
        <taxon>Actinomycetes</taxon>
        <taxon>Kitasatosporales</taxon>
        <taxon>Streptomycetaceae</taxon>
        <taxon>Wenjunlia</taxon>
    </lineage>
</organism>
<reference evidence="2" key="2">
    <citation type="submission" date="2020-09" db="EMBL/GenBank/DDBJ databases">
        <authorList>
            <person name="Sun Q."/>
            <person name="Zhou Y."/>
        </authorList>
    </citation>
    <scope>NUCLEOTIDE SEQUENCE</scope>
    <source>
        <strain evidence="2">CGMCC 4.7201</strain>
    </source>
</reference>
<evidence type="ECO:0000313" key="3">
    <source>
        <dbReference type="Proteomes" id="UP000641932"/>
    </source>
</evidence>
<protein>
    <submittedName>
        <fullName evidence="2">Uncharacterized protein</fullName>
    </submittedName>
</protein>